<dbReference type="OrthoDB" id="47375at2759"/>
<evidence type="ECO:0000313" key="3">
    <source>
        <dbReference type="Proteomes" id="UP000664534"/>
    </source>
</evidence>
<accession>A0A8H3J1N5</accession>
<feature type="transmembrane region" description="Helical" evidence="1">
    <location>
        <begin position="6"/>
        <end position="26"/>
    </location>
</feature>
<protein>
    <submittedName>
        <fullName evidence="2">Uncharacterized protein</fullName>
    </submittedName>
</protein>
<proteinExistence type="predicted"/>
<keyword evidence="1" id="KW-0812">Transmembrane</keyword>
<evidence type="ECO:0000256" key="1">
    <source>
        <dbReference type="SAM" id="Phobius"/>
    </source>
</evidence>
<gene>
    <name evidence="2" type="ORF">IMSHALPRED_001194</name>
</gene>
<keyword evidence="1" id="KW-1133">Transmembrane helix</keyword>
<reference evidence="2" key="1">
    <citation type="submission" date="2021-03" db="EMBL/GenBank/DDBJ databases">
        <authorList>
            <person name="Tagirdzhanova G."/>
        </authorList>
    </citation>
    <scope>NUCLEOTIDE SEQUENCE</scope>
</reference>
<sequence length="324" mass="36148">MAFVAALNARFLCYVAFASVCVFLLFSKDWIEQSFQQGPPTVVPANAHKIHNSTLGVRQTALKAKILQLTNPPQFQRIFATIEPAQLEQKIRLKKLASATNVDLTILEGTKSDDLKEGQDSKRCHLACTFEQMSLWRRIVDENVSSALLISSNAVWDERIRYQLSGFRDAAKTLRDHNPSPSPLSDPNPVHGPYGNDWDVLWLGHCGKNGDAFYSPTTTNGLPRAKIWTAPDGRPLGDQYSSTDVRLTSDKPVGELCLSSYAVSYRGAVKLLGLAEDMSELIDQYVEERCDDGDLKCIVQWPQIMGQMGAASEPLERYEDLKIR</sequence>
<keyword evidence="3" id="KW-1185">Reference proteome</keyword>
<dbReference type="Proteomes" id="UP000664534">
    <property type="component" value="Unassembled WGS sequence"/>
</dbReference>
<dbReference type="AlphaFoldDB" id="A0A8H3J1N5"/>
<name>A0A8H3J1N5_9LECA</name>
<comment type="caution">
    <text evidence="2">The sequence shown here is derived from an EMBL/GenBank/DDBJ whole genome shotgun (WGS) entry which is preliminary data.</text>
</comment>
<organism evidence="2 3">
    <name type="scientific">Imshaugia aleurites</name>
    <dbReference type="NCBI Taxonomy" id="172621"/>
    <lineage>
        <taxon>Eukaryota</taxon>
        <taxon>Fungi</taxon>
        <taxon>Dikarya</taxon>
        <taxon>Ascomycota</taxon>
        <taxon>Pezizomycotina</taxon>
        <taxon>Lecanoromycetes</taxon>
        <taxon>OSLEUM clade</taxon>
        <taxon>Lecanoromycetidae</taxon>
        <taxon>Lecanorales</taxon>
        <taxon>Lecanorineae</taxon>
        <taxon>Parmeliaceae</taxon>
        <taxon>Imshaugia</taxon>
    </lineage>
</organism>
<dbReference type="EMBL" id="CAJPDT010000114">
    <property type="protein sequence ID" value="CAF9939067.1"/>
    <property type="molecule type" value="Genomic_DNA"/>
</dbReference>
<keyword evidence="1" id="KW-0472">Membrane</keyword>
<evidence type="ECO:0000313" key="2">
    <source>
        <dbReference type="EMBL" id="CAF9939067.1"/>
    </source>
</evidence>